<feature type="region of interest" description="Disordered" evidence="1">
    <location>
        <begin position="258"/>
        <end position="311"/>
    </location>
</feature>
<proteinExistence type="predicted"/>
<protein>
    <submittedName>
        <fullName evidence="3">C6 transcription factor</fullName>
    </submittedName>
</protein>
<keyword evidence="2" id="KW-0812">Transmembrane</keyword>
<feature type="compositionally biased region" description="Basic and acidic residues" evidence="1">
    <location>
        <begin position="259"/>
        <end position="271"/>
    </location>
</feature>
<feature type="compositionally biased region" description="Low complexity" evidence="1">
    <location>
        <begin position="206"/>
        <end position="222"/>
    </location>
</feature>
<feature type="region of interest" description="Disordered" evidence="1">
    <location>
        <begin position="202"/>
        <end position="222"/>
    </location>
</feature>
<gene>
    <name evidence="3" type="ORF">CKAH01_09593</name>
</gene>
<name>A0AAD9XZL0_COLKA</name>
<organism evidence="3 4">
    <name type="scientific">Colletotrichum kahawae</name>
    <name type="common">Coffee berry disease fungus</name>
    <dbReference type="NCBI Taxonomy" id="34407"/>
    <lineage>
        <taxon>Eukaryota</taxon>
        <taxon>Fungi</taxon>
        <taxon>Dikarya</taxon>
        <taxon>Ascomycota</taxon>
        <taxon>Pezizomycotina</taxon>
        <taxon>Sordariomycetes</taxon>
        <taxon>Hypocreomycetidae</taxon>
        <taxon>Glomerellales</taxon>
        <taxon>Glomerellaceae</taxon>
        <taxon>Colletotrichum</taxon>
        <taxon>Colletotrichum gloeosporioides species complex</taxon>
    </lineage>
</organism>
<dbReference type="EMBL" id="VYYT01000677">
    <property type="protein sequence ID" value="KAK2730346.1"/>
    <property type="molecule type" value="Genomic_DNA"/>
</dbReference>
<comment type="caution">
    <text evidence="3">The sequence shown here is derived from an EMBL/GenBank/DDBJ whole genome shotgun (WGS) entry which is preliminary data.</text>
</comment>
<feature type="compositionally biased region" description="Polar residues" evidence="1">
    <location>
        <begin position="272"/>
        <end position="311"/>
    </location>
</feature>
<feature type="transmembrane region" description="Helical" evidence="2">
    <location>
        <begin position="226"/>
        <end position="252"/>
    </location>
</feature>
<dbReference type="Proteomes" id="UP001281614">
    <property type="component" value="Unassembled WGS sequence"/>
</dbReference>
<accession>A0AAD9XZL0</accession>
<keyword evidence="4" id="KW-1185">Reference proteome</keyword>
<keyword evidence="2" id="KW-1133">Transmembrane helix</keyword>
<reference evidence="3" key="1">
    <citation type="submission" date="2023-02" db="EMBL/GenBank/DDBJ databases">
        <title>Colletotrichum kahawae CIFC_Que2 genome sequencing and assembly.</title>
        <authorList>
            <person name="Baroncelli R."/>
        </authorList>
    </citation>
    <scope>NUCLEOTIDE SEQUENCE</scope>
    <source>
        <strain evidence="3">CIFC_Que2</strain>
    </source>
</reference>
<keyword evidence="2" id="KW-0472">Membrane</keyword>
<evidence type="ECO:0000256" key="1">
    <source>
        <dbReference type="SAM" id="MobiDB-lite"/>
    </source>
</evidence>
<sequence length="311" mass="33061">MRLPWAVVIVAGSFYNALAMSILGHENFLPQRTLSSEQHAVLSPPAAPAPTPAPRLRFRNAALAVRAAADTCGFVSDPFNCSSTCTAVGAYLGCGTSKLITECYDGTATFCSSGASIGESTRCCTDTTDGWRPWCVDYVKKTTSEKYLTRKGCYNGFWAINNTFASQVFLVNDPTDIVKPSTSGVSLATLTVVTTIEATVSDSLDESSTPTPATTSSASEPSQTNIGAIVGGVVGGVAVIALAVCMIVWLVLRRRKGAHKDDPSPTSDHPETSQPFIQPYETSSPGNQDKRLSQQQVQQRPHSVSPVPQYS</sequence>
<evidence type="ECO:0000256" key="2">
    <source>
        <dbReference type="SAM" id="Phobius"/>
    </source>
</evidence>
<evidence type="ECO:0000313" key="3">
    <source>
        <dbReference type="EMBL" id="KAK2730346.1"/>
    </source>
</evidence>
<evidence type="ECO:0000313" key="4">
    <source>
        <dbReference type="Proteomes" id="UP001281614"/>
    </source>
</evidence>
<dbReference type="AlphaFoldDB" id="A0AAD9XZL0"/>